<dbReference type="AlphaFoldDB" id="A0A0K2UJ35"/>
<keyword evidence="2" id="KW-0677">Repeat</keyword>
<dbReference type="PANTHER" id="PTHR47666">
    <property type="entry name" value="PROTEIN VASCULAR ASSOCIATED DEATH 1, CHLOROPLASTIC"/>
    <property type="match status" value="1"/>
</dbReference>
<dbReference type="GO" id="GO:0003008">
    <property type="term" value="P:system process"/>
    <property type="evidence" value="ECO:0007669"/>
    <property type="project" value="UniProtKB-ARBA"/>
</dbReference>
<dbReference type="GO" id="GO:0005509">
    <property type="term" value="F:calcium ion binding"/>
    <property type="evidence" value="ECO:0007669"/>
    <property type="project" value="InterPro"/>
</dbReference>
<dbReference type="Pfam" id="PF00566">
    <property type="entry name" value="RabGAP-TBC"/>
    <property type="match status" value="1"/>
</dbReference>
<dbReference type="InterPro" id="IPR011993">
    <property type="entry name" value="PH-like_dom_sf"/>
</dbReference>
<keyword evidence="1" id="KW-0343">GTPase activation</keyword>
<dbReference type="Gene3D" id="1.10.238.10">
    <property type="entry name" value="EF-hand"/>
    <property type="match status" value="1"/>
</dbReference>
<evidence type="ECO:0000256" key="1">
    <source>
        <dbReference type="ARBA" id="ARBA00022468"/>
    </source>
</evidence>
<evidence type="ECO:0000313" key="6">
    <source>
        <dbReference type="EMBL" id="CDW37937.1"/>
    </source>
</evidence>
<keyword evidence="3" id="KW-0106">Calcium</keyword>
<evidence type="ECO:0000256" key="3">
    <source>
        <dbReference type="ARBA" id="ARBA00022837"/>
    </source>
</evidence>
<dbReference type="Gene3D" id="2.30.29.30">
    <property type="entry name" value="Pleckstrin-homology domain (PH domain)/Phosphotyrosine-binding domain (PTB)"/>
    <property type="match status" value="2"/>
</dbReference>
<dbReference type="GO" id="GO:0005096">
    <property type="term" value="F:GTPase activator activity"/>
    <property type="evidence" value="ECO:0007669"/>
    <property type="project" value="UniProtKB-KW"/>
</dbReference>
<dbReference type="InterPro" id="IPR004182">
    <property type="entry name" value="GRAM"/>
</dbReference>
<dbReference type="PROSITE" id="PS50086">
    <property type="entry name" value="TBC_RABGAP"/>
    <property type="match status" value="1"/>
</dbReference>
<dbReference type="PANTHER" id="PTHR47666:SF1">
    <property type="entry name" value="PROTEIN VASCULAR ASSOCIATED DEATH 1, CHLOROPLASTIC"/>
    <property type="match status" value="1"/>
</dbReference>
<dbReference type="EMBL" id="HACA01020576">
    <property type="protein sequence ID" value="CDW37937.1"/>
    <property type="molecule type" value="Transcribed_RNA"/>
</dbReference>
<name>A0A0K2UJ35_LEPSM</name>
<dbReference type="OrthoDB" id="17687at2759"/>
<dbReference type="Gene3D" id="1.10.472.80">
    <property type="entry name" value="Ypt/Rab-GAP domain of gyp1p, domain 3"/>
    <property type="match status" value="1"/>
</dbReference>
<dbReference type="SUPFAM" id="SSF47923">
    <property type="entry name" value="Ypt/Rab-GAP domain of gyp1p"/>
    <property type="match status" value="2"/>
</dbReference>
<proteinExistence type="predicted"/>
<evidence type="ECO:0000256" key="2">
    <source>
        <dbReference type="ARBA" id="ARBA00022737"/>
    </source>
</evidence>
<dbReference type="InterPro" id="IPR011992">
    <property type="entry name" value="EF-hand-dom_pair"/>
</dbReference>
<dbReference type="Pfam" id="PF02893">
    <property type="entry name" value="GRAM"/>
    <property type="match status" value="2"/>
</dbReference>
<dbReference type="SMART" id="SM00164">
    <property type="entry name" value="TBC"/>
    <property type="match status" value="1"/>
</dbReference>
<dbReference type="PROSITE" id="PS00018">
    <property type="entry name" value="EF_HAND_1"/>
    <property type="match status" value="1"/>
</dbReference>
<dbReference type="InterPro" id="IPR018247">
    <property type="entry name" value="EF_Hand_1_Ca_BS"/>
</dbReference>
<dbReference type="InterPro" id="IPR000195">
    <property type="entry name" value="Rab-GAP-TBC_dom"/>
</dbReference>
<sequence>MWIVPYQVSGSGTLWVTERANLHFILQRRKGCGTKGWSSLFVGTLDSVIRDTKPHPYRILHHVEGSESYHIVSEDLTLEGILRNWNWIEKELMSSLADLDESTDVTEFVTTKINSLVAMNRVDTRTFPGLDSNSSSSSETPTNDFEVSQKWFHKTFGIPETEEKLVFYYSCAFWKGRFPYQGWMYLTVNNLAFHYYMWKKETKFLVRWTDVTDVKISNNVVAPESIVLKTREDSFAFSMFLHKKETFRLIQQLVNLAMRRLINENETYKQDMDLLLKHMSDRQKKTGKSASSFVKRDLEAKNLSEQYRLLFPVPKGEKLDGSVDCCLWTPYEKKFKYGKLYISQSFACFQSHVHGVVSLVLPFELIGIVEKADKVIYKSNPEDTIIFQMMEGSSQTTHFKFSSIQNTSWVVDKFNSMIQKYKARKRYTLRDNNNSQLNNDSTQEEELLDPLMNLFKEDVDLTLEAQKEMQWQKYFETYGRGVSMYRTKELSILIIQGIPNTFRSDMWMIFSGAIHEKLTNPGYYSKMVRGSLGKKCQANEEIERDLHRSLPEHPAFQNEIGIKALRRVLSAYALRNPLIGYCQAMNIVTAVLLIYCPEEDAFWLLVAICERLLPDYYNTKVVGALVDQGVLEDLIRDHVPDLHKCLTDLGMVQMISLSWFLTIFMNVLHYQTAVNIMDYFFFKGARGIFQLALLLLVKNKKTLLECKDDGDAVCEMNNFFKKVIRDDPDFESAGTLSPDIPQCFTMPSLLMECHITFPKIKRDVIEKLRLHHRLKVVQYLEDTQRCNVIRSVLSSTSLSQEELKAIYDIVKNEQLRRAVSISATMIEEKEQQHLPNANRKSDPYCDMYKSDYDAFRLILDRVAPWGEGGFGIKNSSMSPQTRNFQPEVANMLTERLFRLLDDDKDNLLNFKELVQTVDILCYGDHVQKLKLVYCLHLPGVILPGELDTPDSIDGAEVAKEAAGFFSFANKSVNDLASDISKDFKGTSSPTLEKKGDSSEDEDDKSHLYPFVSYKSLYDCILEDESRSQIKKLPSLPQKHFYELWKSLYSMFSNCAELDEAKADEYCRSISVVNTLLLQIGEVGHQVRKLTSSSSREDEVNDNGHPETPPIPLWSVTFEQFLASILKETNLVEFFDKKVDVIDALENML</sequence>
<protein>
    <submittedName>
        <fullName evidence="6">TBC1 domain family member 9like [Bombus impatiens]</fullName>
    </submittedName>
</protein>
<reference evidence="6" key="1">
    <citation type="submission" date="2014-05" db="EMBL/GenBank/DDBJ databases">
        <authorList>
            <person name="Chronopoulou M."/>
        </authorList>
    </citation>
    <scope>NUCLEOTIDE SEQUENCE</scope>
    <source>
        <tissue evidence="6">Whole organism</tissue>
    </source>
</reference>
<dbReference type="FunFam" id="1.10.8.270:FF:000002">
    <property type="entry name" value="TBC1 domain family member 9B"/>
    <property type="match status" value="1"/>
</dbReference>
<dbReference type="SMART" id="SM00568">
    <property type="entry name" value="GRAM"/>
    <property type="match status" value="2"/>
</dbReference>
<feature type="domain" description="Rab-GAP TBC" evidence="4">
    <location>
        <begin position="497"/>
        <end position="684"/>
    </location>
</feature>
<dbReference type="InterPro" id="IPR002048">
    <property type="entry name" value="EF_hand_dom"/>
</dbReference>
<dbReference type="FunFam" id="2.30.29.30:FF:000013">
    <property type="entry name" value="Putative TBC1 domain family member 8B"/>
    <property type="match status" value="1"/>
</dbReference>
<evidence type="ECO:0000259" key="5">
    <source>
        <dbReference type="PROSITE" id="PS50222"/>
    </source>
</evidence>
<dbReference type="Gene3D" id="1.10.8.270">
    <property type="entry name" value="putative rabgap domain of human tbc1 domain family member 14 like domains"/>
    <property type="match status" value="1"/>
</dbReference>
<accession>A0A0K2UJ35</accession>
<feature type="domain" description="EF-hand" evidence="5">
    <location>
        <begin position="888"/>
        <end position="923"/>
    </location>
</feature>
<dbReference type="InterPro" id="IPR035969">
    <property type="entry name" value="Rab-GAP_TBC_sf"/>
</dbReference>
<evidence type="ECO:0000259" key="4">
    <source>
        <dbReference type="PROSITE" id="PS50086"/>
    </source>
</evidence>
<dbReference type="PROSITE" id="PS50222">
    <property type="entry name" value="EF_HAND_2"/>
    <property type="match status" value="1"/>
</dbReference>
<dbReference type="SUPFAM" id="SSF47473">
    <property type="entry name" value="EF-hand"/>
    <property type="match status" value="1"/>
</dbReference>
<organism evidence="6">
    <name type="scientific">Lepeophtheirus salmonis</name>
    <name type="common">Salmon louse</name>
    <name type="synonym">Caligus salmonis</name>
    <dbReference type="NCBI Taxonomy" id="72036"/>
    <lineage>
        <taxon>Eukaryota</taxon>
        <taxon>Metazoa</taxon>
        <taxon>Ecdysozoa</taxon>
        <taxon>Arthropoda</taxon>
        <taxon>Crustacea</taxon>
        <taxon>Multicrustacea</taxon>
        <taxon>Hexanauplia</taxon>
        <taxon>Copepoda</taxon>
        <taxon>Siphonostomatoida</taxon>
        <taxon>Caligidae</taxon>
        <taxon>Lepeophtheirus</taxon>
    </lineage>
</organism>